<reference evidence="11 12" key="1">
    <citation type="submission" date="2019-01" db="EMBL/GenBank/DDBJ databases">
        <title>A draft genome assembly of the solar-powered sea slug Elysia chlorotica.</title>
        <authorList>
            <person name="Cai H."/>
            <person name="Li Q."/>
            <person name="Fang X."/>
            <person name="Li J."/>
            <person name="Curtis N.E."/>
            <person name="Altenburger A."/>
            <person name="Shibata T."/>
            <person name="Feng M."/>
            <person name="Maeda T."/>
            <person name="Schwartz J.A."/>
            <person name="Shigenobu S."/>
            <person name="Lundholm N."/>
            <person name="Nishiyama T."/>
            <person name="Yang H."/>
            <person name="Hasebe M."/>
            <person name="Li S."/>
            <person name="Pierce S.K."/>
            <person name="Wang J."/>
        </authorList>
    </citation>
    <scope>NUCLEOTIDE SEQUENCE [LARGE SCALE GENOMIC DNA]</scope>
    <source>
        <strain evidence="11">EC2010</strain>
        <tissue evidence="11">Whole organism of an adult</tissue>
    </source>
</reference>
<dbReference type="Proteomes" id="UP000271974">
    <property type="component" value="Unassembled WGS sequence"/>
</dbReference>
<dbReference type="OrthoDB" id="6159439at2759"/>
<keyword evidence="2" id="KW-0479">Metal-binding</keyword>
<dbReference type="SUPFAM" id="SSF57716">
    <property type="entry name" value="Glucocorticoid receptor-like (DNA-binding domain)"/>
    <property type="match status" value="1"/>
</dbReference>
<keyword evidence="3" id="KW-0863">Zinc-finger</keyword>
<comment type="caution">
    <text evidence="11">The sequence shown here is derived from an EMBL/GenBank/DDBJ whole genome shotgun (WGS) entry which is preliminary data.</text>
</comment>
<dbReference type="EMBL" id="RQTK01000104">
    <property type="protein sequence ID" value="RUS87669.1"/>
    <property type="molecule type" value="Genomic_DNA"/>
</dbReference>
<accession>A0A433U1F4</accession>
<evidence type="ECO:0000256" key="6">
    <source>
        <dbReference type="ARBA" id="ARBA00023125"/>
    </source>
</evidence>
<comment type="subcellular location">
    <subcellularLocation>
        <location evidence="1">Nucleus</location>
    </subcellularLocation>
</comment>
<evidence type="ECO:0000256" key="5">
    <source>
        <dbReference type="ARBA" id="ARBA00023015"/>
    </source>
</evidence>
<evidence type="ECO:0000256" key="4">
    <source>
        <dbReference type="ARBA" id="ARBA00022833"/>
    </source>
</evidence>
<organism evidence="11 12">
    <name type="scientific">Elysia chlorotica</name>
    <name type="common">Eastern emerald elysia</name>
    <name type="synonym">Sea slug</name>
    <dbReference type="NCBI Taxonomy" id="188477"/>
    <lineage>
        <taxon>Eukaryota</taxon>
        <taxon>Metazoa</taxon>
        <taxon>Spiralia</taxon>
        <taxon>Lophotrochozoa</taxon>
        <taxon>Mollusca</taxon>
        <taxon>Gastropoda</taxon>
        <taxon>Heterobranchia</taxon>
        <taxon>Euthyneura</taxon>
        <taxon>Panpulmonata</taxon>
        <taxon>Sacoglossa</taxon>
        <taxon>Placobranchoidea</taxon>
        <taxon>Plakobranchidae</taxon>
        <taxon>Elysia</taxon>
    </lineage>
</organism>
<proteinExistence type="predicted"/>
<name>A0A433U1F4_ELYCH</name>
<dbReference type="GO" id="GO:0005634">
    <property type="term" value="C:nucleus"/>
    <property type="evidence" value="ECO:0007669"/>
    <property type="project" value="UniProtKB-SubCell"/>
</dbReference>
<dbReference type="AlphaFoldDB" id="A0A433U1F4"/>
<dbReference type="GO" id="GO:0008270">
    <property type="term" value="F:zinc ion binding"/>
    <property type="evidence" value="ECO:0007669"/>
    <property type="project" value="UniProtKB-KW"/>
</dbReference>
<evidence type="ECO:0000256" key="9">
    <source>
        <dbReference type="ARBA" id="ARBA00023242"/>
    </source>
</evidence>
<protein>
    <recommendedName>
        <fullName evidence="10">Nuclear receptor domain-containing protein</fullName>
    </recommendedName>
</protein>
<evidence type="ECO:0000256" key="1">
    <source>
        <dbReference type="ARBA" id="ARBA00004123"/>
    </source>
</evidence>
<dbReference type="STRING" id="188477.A0A433U1F4"/>
<keyword evidence="5" id="KW-0805">Transcription regulation</keyword>
<dbReference type="GO" id="GO:0000978">
    <property type="term" value="F:RNA polymerase II cis-regulatory region sequence-specific DNA binding"/>
    <property type="evidence" value="ECO:0007669"/>
    <property type="project" value="TreeGrafter"/>
</dbReference>
<dbReference type="InterPro" id="IPR035500">
    <property type="entry name" value="NHR-like_dom_sf"/>
</dbReference>
<evidence type="ECO:0000256" key="2">
    <source>
        <dbReference type="ARBA" id="ARBA00022723"/>
    </source>
</evidence>
<dbReference type="PROSITE" id="PS51030">
    <property type="entry name" value="NUCLEAR_REC_DBD_2"/>
    <property type="match status" value="1"/>
</dbReference>
<evidence type="ECO:0000256" key="8">
    <source>
        <dbReference type="ARBA" id="ARBA00023170"/>
    </source>
</evidence>
<dbReference type="Pfam" id="PF00105">
    <property type="entry name" value="zf-C4"/>
    <property type="match status" value="1"/>
</dbReference>
<dbReference type="CDD" id="cd06916">
    <property type="entry name" value="NR_DBD_like"/>
    <property type="match status" value="1"/>
</dbReference>
<evidence type="ECO:0000256" key="3">
    <source>
        <dbReference type="ARBA" id="ARBA00022771"/>
    </source>
</evidence>
<keyword evidence="7" id="KW-0804">Transcription</keyword>
<keyword evidence="12" id="KW-1185">Reference proteome</keyword>
<dbReference type="InterPro" id="IPR001628">
    <property type="entry name" value="Znf_hrmn_rcpt"/>
</dbReference>
<dbReference type="Gene3D" id="3.30.50.10">
    <property type="entry name" value="Erythroid Transcription Factor GATA-1, subunit A"/>
    <property type="match status" value="1"/>
</dbReference>
<dbReference type="InterPro" id="IPR013088">
    <property type="entry name" value="Znf_NHR/GATA"/>
</dbReference>
<keyword evidence="8" id="KW-0675">Receptor</keyword>
<evidence type="ECO:0000259" key="10">
    <source>
        <dbReference type="PROSITE" id="PS51030"/>
    </source>
</evidence>
<dbReference type="PROSITE" id="PS00031">
    <property type="entry name" value="NUCLEAR_REC_DBD_1"/>
    <property type="match status" value="1"/>
</dbReference>
<sequence>MARKEKPESIEVQDGQELCRVCGDLSNGVHFGVFTCEGCKKFFCRGQKEHTSYMCKEKGVCRLTPQSRNSCRLCRYQKCISVGMSRTAVKMGRPRKLFASWELTGASSGHPCLSSRDTGGILTCDNDRQPSIGHGTTHLFAQGNKYTWDVLDGNMSVHDHKRHTHVCNRDAYYRCCNSTNVKCSSFDCSTFNASPRHGKNNHMCGSAAYNPSHPGSNVEKSEHSMEIFEAHIKDVYGNSTSVNNVASSSVLDQDNNAYMGHFYHNKHKLCSNGSLRQCWDQRLFSAGYPVSDIYKHYKNFYACGSGRKPHSNGNPHARMPEVASGNNLGERYFSPLNFIQSFQNRQVDSRSTFKSHWPSNLSQQDIAQSQHNGSLVNSVKCSNPVPKLEKNEPFVGMSNLTTVIGALPTCDTERCVRGSQSSPSNYKPGSFNLQQNFICSSTCGNEGSLPRVLLPLRPEDISAVSSSHPFAQNQINNSDHHSFLEQSQIQDMGSIEYSRRPAEYSRKRKISISDTDFDSRKQPKFCYTNSSASVKNCADEESIESRNICSEAQRKPSSSPSSHSEAATPLSVNYLYIDEESFQDINTIFASDDDLNDDVFKPFNYSPRELTHFWCVLATAAVKSDPEQKTIKENQTWLPQIRKAYAEQLKTCGQGLKAPLNALESEIWPAKGQDADQWRHLQEDIARQTFAETKFVLNLARHEGFLPAGLVKLTLDSGLFSNTILMSSREWFDKDLGAFKFFWNWKLPSDHPLVSFQNKIVVLGKRISDLNMDDSEVSLLSALNIANPSIGACPSERIPKLFSVMAPLRHMSLWFSNLIRNMRADPCSLDKTLHNLSQKATEASSPHF</sequence>
<dbReference type="PRINTS" id="PR00047">
    <property type="entry name" value="STROIDFINGER"/>
</dbReference>
<dbReference type="PANTHER" id="PTHR45805:SF2">
    <property type="entry name" value="NUCLEAR HORMONE RECEPTOR HR3-RELATED"/>
    <property type="match status" value="1"/>
</dbReference>
<feature type="domain" description="Nuclear receptor" evidence="10">
    <location>
        <begin position="16"/>
        <end position="91"/>
    </location>
</feature>
<keyword evidence="4" id="KW-0862">Zinc</keyword>
<keyword evidence="9" id="KW-0539">Nucleus</keyword>
<gene>
    <name evidence="11" type="ORF">EGW08_004592</name>
</gene>
<dbReference type="SMART" id="SM00399">
    <property type="entry name" value="ZnF_C4"/>
    <property type="match status" value="1"/>
</dbReference>
<evidence type="ECO:0000313" key="12">
    <source>
        <dbReference type="Proteomes" id="UP000271974"/>
    </source>
</evidence>
<keyword evidence="6" id="KW-0238">DNA-binding</keyword>
<dbReference type="GO" id="GO:0004879">
    <property type="term" value="F:nuclear receptor activity"/>
    <property type="evidence" value="ECO:0007669"/>
    <property type="project" value="TreeGrafter"/>
</dbReference>
<evidence type="ECO:0000313" key="11">
    <source>
        <dbReference type="EMBL" id="RUS87669.1"/>
    </source>
</evidence>
<dbReference type="SUPFAM" id="SSF48508">
    <property type="entry name" value="Nuclear receptor ligand-binding domain"/>
    <property type="match status" value="1"/>
</dbReference>
<dbReference type="PANTHER" id="PTHR45805">
    <property type="entry name" value="NUCLEAR HORMONE RECEPTOR HR3-RELATED"/>
    <property type="match status" value="1"/>
</dbReference>
<evidence type="ECO:0000256" key="7">
    <source>
        <dbReference type="ARBA" id="ARBA00023163"/>
    </source>
</evidence>